<accession>A0A1V3NM33</accession>
<dbReference type="GO" id="GO:0016787">
    <property type="term" value="F:hydrolase activity"/>
    <property type="evidence" value="ECO:0007669"/>
    <property type="project" value="UniProtKB-KW"/>
</dbReference>
<dbReference type="Gene3D" id="3.40.50.1820">
    <property type="entry name" value="alpha/beta hydrolase"/>
    <property type="match status" value="1"/>
</dbReference>
<feature type="domain" description="Serine aminopeptidase S33" evidence="2">
    <location>
        <begin position="59"/>
        <end position="296"/>
    </location>
</feature>
<feature type="signal peptide" evidence="1">
    <location>
        <begin position="1"/>
        <end position="18"/>
    </location>
</feature>
<dbReference type="InterPro" id="IPR051044">
    <property type="entry name" value="MAG_DAG_Lipase"/>
</dbReference>
<dbReference type="InterPro" id="IPR022742">
    <property type="entry name" value="Hydrolase_4"/>
</dbReference>
<dbReference type="SUPFAM" id="SSF53474">
    <property type="entry name" value="alpha/beta-Hydrolases"/>
    <property type="match status" value="1"/>
</dbReference>
<feature type="chain" id="PRO_5012911854" evidence="1">
    <location>
        <begin position="19"/>
        <end position="343"/>
    </location>
</feature>
<name>A0A1V3NM33_9GAMM</name>
<dbReference type="InterPro" id="IPR000073">
    <property type="entry name" value="AB_hydrolase_1"/>
</dbReference>
<dbReference type="InterPro" id="IPR029058">
    <property type="entry name" value="AB_hydrolase_fold"/>
</dbReference>
<dbReference type="PRINTS" id="PR00111">
    <property type="entry name" value="ABHYDROLASE"/>
</dbReference>
<keyword evidence="1" id="KW-0732">Signal</keyword>
<organism evidence="3 4">
    <name type="scientific">Thioalkalivibrio denitrificans</name>
    <dbReference type="NCBI Taxonomy" id="108003"/>
    <lineage>
        <taxon>Bacteria</taxon>
        <taxon>Pseudomonadati</taxon>
        <taxon>Pseudomonadota</taxon>
        <taxon>Gammaproteobacteria</taxon>
        <taxon>Chromatiales</taxon>
        <taxon>Ectothiorhodospiraceae</taxon>
        <taxon>Thioalkalivibrio</taxon>
    </lineage>
</organism>
<protein>
    <submittedName>
        <fullName evidence="3">Alpha/beta hydrolase</fullName>
    </submittedName>
</protein>
<dbReference type="PROSITE" id="PS51257">
    <property type="entry name" value="PROKAR_LIPOPROTEIN"/>
    <property type="match status" value="1"/>
</dbReference>
<dbReference type="EMBL" id="MVBK01000030">
    <property type="protein sequence ID" value="OOG26187.1"/>
    <property type="molecule type" value="Genomic_DNA"/>
</dbReference>
<proteinExistence type="predicted"/>
<evidence type="ECO:0000256" key="1">
    <source>
        <dbReference type="SAM" id="SignalP"/>
    </source>
</evidence>
<dbReference type="Pfam" id="PF12146">
    <property type="entry name" value="Hydrolase_4"/>
    <property type="match status" value="1"/>
</dbReference>
<dbReference type="Proteomes" id="UP000189462">
    <property type="component" value="Unassembled WGS sequence"/>
</dbReference>
<evidence type="ECO:0000313" key="3">
    <source>
        <dbReference type="EMBL" id="OOG26187.1"/>
    </source>
</evidence>
<evidence type="ECO:0000313" key="4">
    <source>
        <dbReference type="Proteomes" id="UP000189462"/>
    </source>
</evidence>
<keyword evidence="4" id="KW-1185">Reference proteome</keyword>
<sequence length="343" mass="37491">MMRYFLLATLALMLSACAQPQLQASGSQQQSPRLHDDHVEADDGHVLPLYRWLPEEGKPVKAVAVGLHGFGDYGASFEVLSEVFKEHGIALYAYDQRGFGSTEKPGIWAGRERLASDVGVVISLLRETHPDTPVYLVGKSMGGAVAMLAVTGESPPEVDGVAYIAPAVWGRKTMPWYQRAGLWIMLRIRPGMTFSGDAVRDLGIRATDDPEVARALSRDPLVQKEARIDTLHGLTTLMSDALEASPDLTGPALILYGDNDQVIPPEPVCAMLERLPDPDAVPWRMTLYPDGYHMLTRYTGAADTHADLVAWLLDPSASLPSGQEVDRFAVWERICSGEAPWDA</sequence>
<evidence type="ECO:0000259" key="2">
    <source>
        <dbReference type="Pfam" id="PF12146"/>
    </source>
</evidence>
<dbReference type="AlphaFoldDB" id="A0A1V3NM33"/>
<keyword evidence="3" id="KW-0378">Hydrolase</keyword>
<dbReference type="STRING" id="108003.B1C78_05400"/>
<dbReference type="PANTHER" id="PTHR11614">
    <property type="entry name" value="PHOSPHOLIPASE-RELATED"/>
    <property type="match status" value="1"/>
</dbReference>
<comment type="caution">
    <text evidence="3">The sequence shown here is derived from an EMBL/GenBank/DDBJ whole genome shotgun (WGS) entry which is preliminary data.</text>
</comment>
<reference evidence="3 4" key="1">
    <citation type="submission" date="2017-02" db="EMBL/GenBank/DDBJ databases">
        <title>Genomic diversity within the haloalkaliphilic genus Thioalkalivibrio.</title>
        <authorList>
            <person name="Ahn A.-C."/>
            <person name="Meier-Kolthoff J."/>
            <person name="Overmars L."/>
            <person name="Richter M."/>
            <person name="Woyke T."/>
            <person name="Sorokin D.Y."/>
            <person name="Muyzer G."/>
        </authorList>
    </citation>
    <scope>NUCLEOTIDE SEQUENCE [LARGE SCALE GENOMIC DNA]</scope>
    <source>
        <strain evidence="3 4">ALJD</strain>
    </source>
</reference>
<dbReference type="RefSeq" id="WP_077278123.1">
    <property type="nucleotide sequence ID" value="NZ_MVBK01000030.1"/>
</dbReference>
<gene>
    <name evidence="3" type="ORF">B1C78_05400</name>
</gene>